<dbReference type="InterPro" id="IPR009057">
    <property type="entry name" value="Homeodomain-like_sf"/>
</dbReference>
<dbReference type="GO" id="GO:0003677">
    <property type="term" value="F:DNA binding"/>
    <property type="evidence" value="ECO:0007669"/>
    <property type="project" value="UniProtKB-KW"/>
</dbReference>
<dbReference type="EMBL" id="GBBK01002334">
    <property type="protein sequence ID" value="JAC22148.1"/>
    <property type="molecule type" value="mRNA"/>
</dbReference>
<dbReference type="PANTHER" id="PTHR19303:SF73">
    <property type="entry name" value="PROTEIN PDC2"/>
    <property type="match status" value="1"/>
</dbReference>
<protein>
    <submittedName>
        <fullName evidence="7">Putative tigger transposase</fullName>
    </submittedName>
</protein>
<comment type="similarity">
    <text evidence="2">Belongs to the tigger transposable element derived protein family.</text>
</comment>
<feature type="compositionally biased region" description="Acidic residues" evidence="5">
    <location>
        <begin position="435"/>
        <end position="450"/>
    </location>
</feature>
<dbReference type="Gene3D" id="1.10.10.10">
    <property type="entry name" value="Winged helix-like DNA-binding domain superfamily/Winged helix DNA-binding domain"/>
    <property type="match status" value="1"/>
</dbReference>
<keyword evidence="4" id="KW-0539">Nucleus</keyword>
<feature type="region of interest" description="Disordered" evidence="5">
    <location>
        <begin position="431"/>
        <end position="452"/>
    </location>
</feature>
<dbReference type="Pfam" id="PF03221">
    <property type="entry name" value="HTH_Tnp_Tc5"/>
    <property type="match status" value="1"/>
</dbReference>
<evidence type="ECO:0000256" key="2">
    <source>
        <dbReference type="ARBA" id="ARBA00010881"/>
    </source>
</evidence>
<evidence type="ECO:0000256" key="5">
    <source>
        <dbReference type="SAM" id="MobiDB-lite"/>
    </source>
</evidence>
<dbReference type="InterPro" id="IPR036388">
    <property type="entry name" value="WH-like_DNA-bd_sf"/>
</dbReference>
<dbReference type="InterPro" id="IPR050863">
    <property type="entry name" value="CenT-Element_Derived"/>
</dbReference>
<proteinExistence type="evidence at transcript level"/>
<reference evidence="7" key="1">
    <citation type="submission" date="2014-03" db="EMBL/GenBank/DDBJ databases">
        <title>The sialotranscriptome of Amblyomma triste, Amblyomma parvum and Amblyomma cajennense ticks, uncovered by 454-based RNA-seq.</title>
        <authorList>
            <person name="Garcia G.R."/>
            <person name="Gardinassi L.G."/>
            <person name="Ribeiro J.M."/>
            <person name="Anatriello E."/>
            <person name="Ferreira B.R."/>
            <person name="Moreira H.N."/>
            <person name="Mafra C."/>
            <person name="Olegario M.M."/>
            <person name="Szabo P.J."/>
            <person name="Miranda-Santos I.K."/>
            <person name="Maruyama S.R."/>
        </authorList>
    </citation>
    <scope>NUCLEOTIDE SEQUENCE</scope>
    <source>
        <strain evidence="7">Uberlandia</strain>
        <tissue evidence="7">Salivary glands</tissue>
    </source>
</reference>
<comment type="subcellular location">
    <subcellularLocation>
        <location evidence="1">Nucleus</location>
    </subcellularLocation>
</comment>
<dbReference type="InterPro" id="IPR004875">
    <property type="entry name" value="DDE_SF_endonuclease_dom"/>
</dbReference>
<dbReference type="SUPFAM" id="SSF46689">
    <property type="entry name" value="Homeodomain-like"/>
    <property type="match status" value="2"/>
</dbReference>
<feature type="domain" description="HTH CENPB-type" evidence="6">
    <location>
        <begin position="63"/>
        <end position="134"/>
    </location>
</feature>
<dbReference type="Gene3D" id="1.10.10.60">
    <property type="entry name" value="Homeodomain-like"/>
    <property type="match status" value="1"/>
</dbReference>
<accession>A0A023FNB6</accession>
<name>A0A023FNB6_AMBCJ</name>
<dbReference type="AlphaFoldDB" id="A0A023FNB6"/>
<dbReference type="Pfam" id="PF04218">
    <property type="entry name" value="CENP-B_N"/>
    <property type="match status" value="1"/>
</dbReference>
<dbReference type="SMART" id="SM00674">
    <property type="entry name" value="CENPB"/>
    <property type="match status" value="1"/>
</dbReference>
<dbReference type="InterPro" id="IPR006600">
    <property type="entry name" value="HTH_CenpB_DNA-bd_dom"/>
</dbReference>
<evidence type="ECO:0000256" key="4">
    <source>
        <dbReference type="ARBA" id="ARBA00023242"/>
    </source>
</evidence>
<sequence length="512" mass="56897">MPKSTRPKYRVLTVKEKLDIIRSIENGTTKSAQARAWDLPLTTVCGIWNAREKLKSGSLSNMQRCRLRGSAFPEVEEALVLWLKKARSENLPVTGPLLAEKADVFAAQLNCKDFSCSNGWLARFKARYSISSRVVCGEAAHADKEGAEEWQNGLLQQELTSYAAEDVFNLDESALFYRLLPNRTLAFKGEHCTGGKLSKERVSVAFAVNMTGSQKLPLLVIGRYANPRCFKGGRLPSGVIYRSNQKAWMTAKLFEEYIRLLDRRFMAEKRKILLVLDNASCHSELKNLGAIKLFFLPPNTTALAQPLDQGIIRSAKHHYRKNLLRRMLLAMESGKMYLIDLLGAVHLLAFSWQQVDPVTIQNCFARAKFIVGASDSEDCDPADDCDTLLTEVLERQGGAEAVNFEMFCEVDSEVATTPGWSDSEIVAAVAPPQGGEEDAENEDSGDELPTEDFSPTVAEASQALAVMRAFAEKRGLMEKLAPSLSNFETAVVAARPPRRQLKMTDFWSAAQE</sequence>
<evidence type="ECO:0000313" key="7">
    <source>
        <dbReference type="EMBL" id="JAC22148.1"/>
    </source>
</evidence>
<keyword evidence="3" id="KW-0238">DNA-binding</keyword>
<evidence type="ECO:0000256" key="3">
    <source>
        <dbReference type="ARBA" id="ARBA00023125"/>
    </source>
</evidence>
<dbReference type="InterPro" id="IPR007889">
    <property type="entry name" value="HTH_Psq"/>
</dbReference>
<dbReference type="PANTHER" id="PTHR19303">
    <property type="entry name" value="TRANSPOSON"/>
    <property type="match status" value="1"/>
</dbReference>
<dbReference type="PROSITE" id="PS51253">
    <property type="entry name" value="HTH_CENPB"/>
    <property type="match status" value="1"/>
</dbReference>
<evidence type="ECO:0000256" key="1">
    <source>
        <dbReference type="ARBA" id="ARBA00004123"/>
    </source>
</evidence>
<evidence type="ECO:0000259" key="6">
    <source>
        <dbReference type="PROSITE" id="PS51253"/>
    </source>
</evidence>
<dbReference type="Pfam" id="PF03184">
    <property type="entry name" value="DDE_1"/>
    <property type="match status" value="1"/>
</dbReference>
<dbReference type="GO" id="GO:0005634">
    <property type="term" value="C:nucleus"/>
    <property type="evidence" value="ECO:0007669"/>
    <property type="project" value="UniProtKB-SubCell"/>
</dbReference>
<organism evidence="7">
    <name type="scientific">Amblyomma cajennense</name>
    <name type="common">Cayenne tick</name>
    <name type="synonym">Acarus cajennensis</name>
    <dbReference type="NCBI Taxonomy" id="34607"/>
    <lineage>
        <taxon>Eukaryota</taxon>
        <taxon>Metazoa</taxon>
        <taxon>Ecdysozoa</taxon>
        <taxon>Arthropoda</taxon>
        <taxon>Chelicerata</taxon>
        <taxon>Arachnida</taxon>
        <taxon>Acari</taxon>
        <taxon>Parasitiformes</taxon>
        <taxon>Ixodida</taxon>
        <taxon>Ixodoidea</taxon>
        <taxon>Ixodidae</taxon>
        <taxon>Amblyomminae</taxon>
        <taxon>Amblyomma</taxon>
    </lineage>
</organism>